<dbReference type="PANTHER" id="PTHR30201:SF2">
    <property type="entry name" value="2-(5''-TRIPHOSPHORIBOSYL)-3'-DEPHOSPHOCOENZYME-A SYNTHASE"/>
    <property type="match status" value="1"/>
</dbReference>
<feature type="region of interest" description="Disordered" evidence="6">
    <location>
        <begin position="1"/>
        <end position="20"/>
    </location>
</feature>
<dbReference type="EMBL" id="BPRB01000034">
    <property type="protein sequence ID" value="GJE58473.1"/>
    <property type="molecule type" value="Genomic_DNA"/>
</dbReference>
<comment type="similarity">
    <text evidence="5">Belongs to the CitG/MdcB family.</text>
</comment>
<keyword evidence="8" id="KW-1185">Reference proteome</keyword>
<accession>A0ABQ4TUW0</accession>
<reference evidence="7" key="2">
    <citation type="submission" date="2021-08" db="EMBL/GenBank/DDBJ databases">
        <authorList>
            <person name="Tani A."/>
            <person name="Ola A."/>
            <person name="Ogura Y."/>
            <person name="Katsura K."/>
            <person name="Hayashi T."/>
        </authorList>
    </citation>
    <scope>NUCLEOTIDE SEQUENCE</scope>
    <source>
        <strain evidence="7">DSM 23632</strain>
    </source>
</reference>
<evidence type="ECO:0000256" key="3">
    <source>
        <dbReference type="ARBA" id="ARBA00022741"/>
    </source>
</evidence>
<dbReference type="Proteomes" id="UP001055057">
    <property type="component" value="Unassembled WGS sequence"/>
</dbReference>
<comment type="caution">
    <text evidence="7">The sequence shown here is derived from an EMBL/GenBank/DDBJ whole genome shotgun (WGS) entry which is preliminary data.</text>
</comment>
<evidence type="ECO:0000256" key="4">
    <source>
        <dbReference type="ARBA" id="ARBA00022840"/>
    </source>
</evidence>
<evidence type="ECO:0000256" key="5">
    <source>
        <dbReference type="HAMAP-Rule" id="MF_01883"/>
    </source>
</evidence>
<dbReference type="InterPro" id="IPR017555">
    <property type="entry name" value="TriPribosyl-deP-CoA_syn"/>
</dbReference>
<sequence>MPAFSPSPSPAPPERRSGPERIAAEAVRALRDELDTYPKPGLVSRIDSGSHADMDAATFAASTRALEPYFADLAAAGAAGLPMPRLRRIGMAAEEAMRAATGGVNTHRGAIFGLGLLCAAAGATDTTVRPAGCLGAQVRGRYAADIRDGPVLLRAPGAEARRRHGIGGAPEEAASGFATLYGTGLPALDRGRRLRPGDAGAARVETCFALIAALEDTNLLHRGGADGYAFARAAAAGFVAEGGVGQADWRAKAEAIHHAFVARRLSPGGAADLLAMTLFVDALEEPRP</sequence>
<dbReference type="Gene3D" id="1.10.4200.10">
    <property type="entry name" value="Triphosphoribosyl-dephospho-CoA protein"/>
    <property type="match status" value="2"/>
</dbReference>
<gene>
    <name evidence="7" type="primary">citG</name>
    <name evidence="5" type="synonym">mdcB</name>
    <name evidence="7" type="ORF">MPOCJGCO_0554</name>
</gene>
<dbReference type="EC" id="2.4.2.52" evidence="5"/>
<dbReference type="InterPro" id="IPR002736">
    <property type="entry name" value="CitG"/>
</dbReference>
<comment type="catalytic activity">
    <reaction evidence="1 5">
        <text>3'-dephospho-CoA + ATP = 2'-(5''-triphospho-alpha-D-ribosyl)-3'-dephospho-CoA + adenine</text>
        <dbReference type="Rhea" id="RHEA:15117"/>
        <dbReference type="ChEBI" id="CHEBI:16708"/>
        <dbReference type="ChEBI" id="CHEBI:30616"/>
        <dbReference type="ChEBI" id="CHEBI:57328"/>
        <dbReference type="ChEBI" id="CHEBI:61378"/>
        <dbReference type="EC" id="2.4.2.52"/>
    </reaction>
</comment>
<feature type="compositionally biased region" description="Pro residues" evidence="6">
    <location>
        <begin position="1"/>
        <end position="12"/>
    </location>
</feature>
<dbReference type="PANTHER" id="PTHR30201">
    <property type="entry name" value="TRIPHOSPHORIBOSYL-DEPHOSPHO-COA SYNTHASE"/>
    <property type="match status" value="1"/>
</dbReference>
<evidence type="ECO:0000256" key="1">
    <source>
        <dbReference type="ARBA" id="ARBA00001210"/>
    </source>
</evidence>
<proteinExistence type="inferred from homology"/>
<name>A0ABQ4TUW0_9HYPH</name>
<evidence type="ECO:0000256" key="6">
    <source>
        <dbReference type="SAM" id="MobiDB-lite"/>
    </source>
</evidence>
<keyword evidence="3 5" id="KW-0547">Nucleotide-binding</keyword>
<keyword evidence="4 5" id="KW-0067">ATP-binding</keyword>
<keyword evidence="2 5" id="KW-0808">Transferase</keyword>
<organism evidence="7 8">
    <name type="scientific">Methylobacterium trifolii</name>
    <dbReference type="NCBI Taxonomy" id="1003092"/>
    <lineage>
        <taxon>Bacteria</taxon>
        <taxon>Pseudomonadati</taxon>
        <taxon>Pseudomonadota</taxon>
        <taxon>Alphaproteobacteria</taxon>
        <taxon>Hyphomicrobiales</taxon>
        <taxon>Methylobacteriaceae</taxon>
        <taxon>Methylobacterium</taxon>
    </lineage>
</organism>
<evidence type="ECO:0000313" key="8">
    <source>
        <dbReference type="Proteomes" id="UP001055057"/>
    </source>
</evidence>
<dbReference type="NCBIfam" id="TIGR03132">
    <property type="entry name" value="malonate_mdcB"/>
    <property type="match status" value="1"/>
</dbReference>
<dbReference type="HAMAP" id="MF_01883">
    <property type="entry name" value="MdcB"/>
    <property type="match status" value="1"/>
</dbReference>
<protein>
    <recommendedName>
        <fullName evidence="5">Probable 2-(5''-triphosphoribosyl)-3'-dephosphocoenzyme-A synthase</fullName>
        <shortName evidence="5">2-(5''-triphosphoribosyl)-3'-dephospho-CoA synthase</shortName>
        <ecNumber evidence="5">2.4.2.52</ecNumber>
    </recommendedName>
</protein>
<dbReference type="RefSeq" id="WP_238181105.1">
    <property type="nucleotide sequence ID" value="NZ_BPRB01000034.1"/>
</dbReference>
<evidence type="ECO:0000313" key="7">
    <source>
        <dbReference type="EMBL" id="GJE58473.1"/>
    </source>
</evidence>
<dbReference type="Pfam" id="PF01874">
    <property type="entry name" value="CitG"/>
    <property type="match status" value="1"/>
</dbReference>
<evidence type="ECO:0000256" key="2">
    <source>
        <dbReference type="ARBA" id="ARBA00022679"/>
    </source>
</evidence>
<reference evidence="7" key="1">
    <citation type="journal article" date="2021" name="Front. Microbiol.">
        <title>Comprehensive Comparative Genomics and Phenotyping of Methylobacterium Species.</title>
        <authorList>
            <person name="Alessa O."/>
            <person name="Ogura Y."/>
            <person name="Fujitani Y."/>
            <person name="Takami H."/>
            <person name="Hayashi T."/>
            <person name="Sahin N."/>
            <person name="Tani A."/>
        </authorList>
    </citation>
    <scope>NUCLEOTIDE SEQUENCE</scope>
    <source>
        <strain evidence="7">DSM 23632</strain>
    </source>
</reference>
<comment type="function">
    <text evidence="5">Involved in the formation of 2-(5''-phosphoribosyl)-3'-dephosphocoenzyme-A, the prosthetic group of the acyl-carrier protein of the malonate decarboxylase.</text>
</comment>